<protein>
    <submittedName>
        <fullName evidence="3">Uncharacterized protein</fullName>
    </submittedName>
</protein>
<evidence type="ECO:0000256" key="2">
    <source>
        <dbReference type="ARBA" id="ARBA00035112"/>
    </source>
</evidence>
<dbReference type="AlphaFoldDB" id="A0A9P4QDD3"/>
<dbReference type="PANTHER" id="PTHR33365:SF4">
    <property type="entry name" value="CYCLOCHLOROTINE BIOSYNTHESIS PROTEIN O"/>
    <property type="match status" value="1"/>
</dbReference>
<keyword evidence="4" id="KW-1185">Reference proteome</keyword>
<comment type="similarity">
    <text evidence="2">Belongs to the ustYa family.</text>
</comment>
<sequence>MARLSVFHQLHCLGAIRRFTWDLVYEHVDTKMLLETWPEDVTFPTYDQAIHRLWDIAHYFDYLRQRVQCSGDTTLGFVSENIGVAVVDALDYPHECKYWDTIWKFAEKYG</sequence>
<organism evidence="3 4">
    <name type="scientific">Polychaeton citri CBS 116435</name>
    <dbReference type="NCBI Taxonomy" id="1314669"/>
    <lineage>
        <taxon>Eukaryota</taxon>
        <taxon>Fungi</taxon>
        <taxon>Dikarya</taxon>
        <taxon>Ascomycota</taxon>
        <taxon>Pezizomycotina</taxon>
        <taxon>Dothideomycetes</taxon>
        <taxon>Dothideomycetidae</taxon>
        <taxon>Capnodiales</taxon>
        <taxon>Capnodiaceae</taxon>
        <taxon>Polychaeton</taxon>
    </lineage>
</organism>
<evidence type="ECO:0000256" key="1">
    <source>
        <dbReference type="ARBA" id="ARBA00004685"/>
    </source>
</evidence>
<comment type="caution">
    <text evidence="3">The sequence shown here is derived from an EMBL/GenBank/DDBJ whole genome shotgun (WGS) entry which is preliminary data.</text>
</comment>
<dbReference type="Pfam" id="PF11807">
    <property type="entry name" value="UstYa"/>
    <property type="match status" value="1"/>
</dbReference>
<dbReference type="OrthoDB" id="3687641at2759"/>
<evidence type="ECO:0000313" key="3">
    <source>
        <dbReference type="EMBL" id="KAF2725177.1"/>
    </source>
</evidence>
<dbReference type="PANTHER" id="PTHR33365">
    <property type="entry name" value="YALI0B05434P"/>
    <property type="match status" value="1"/>
</dbReference>
<evidence type="ECO:0000313" key="4">
    <source>
        <dbReference type="Proteomes" id="UP000799441"/>
    </source>
</evidence>
<proteinExistence type="inferred from homology"/>
<dbReference type="InterPro" id="IPR021765">
    <property type="entry name" value="UstYa-like"/>
</dbReference>
<gene>
    <name evidence="3" type="ORF">K431DRAFT_317696</name>
</gene>
<comment type="pathway">
    <text evidence="1">Mycotoxin biosynthesis.</text>
</comment>
<reference evidence="3" key="1">
    <citation type="journal article" date="2020" name="Stud. Mycol.">
        <title>101 Dothideomycetes genomes: a test case for predicting lifestyles and emergence of pathogens.</title>
        <authorList>
            <person name="Haridas S."/>
            <person name="Albert R."/>
            <person name="Binder M."/>
            <person name="Bloem J."/>
            <person name="Labutti K."/>
            <person name="Salamov A."/>
            <person name="Andreopoulos B."/>
            <person name="Baker S."/>
            <person name="Barry K."/>
            <person name="Bills G."/>
            <person name="Bluhm B."/>
            <person name="Cannon C."/>
            <person name="Castanera R."/>
            <person name="Culley D."/>
            <person name="Daum C."/>
            <person name="Ezra D."/>
            <person name="Gonzalez J."/>
            <person name="Henrissat B."/>
            <person name="Kuo A."/>
            <person name="Liang C."/>
            <person name="Lipzen A."/>
            <person name="Lutzoni F."/>
            <person name="Magnuson J."/>
            <person name="Mondo S."/>
            <person name="Nolan M."/>
            <person name="Ohm R."/>
            <person name="Pangilinan J."/>
            <person name="Park H.-J."/>
            <person name="Ramirez L."/>
            <person name="Alfaro M."/>
            <person name="Sun H."/>
            <person name="Tritt A."/>
            <person name="Yoshinaga Y."/>
            <person name="Zwiers L.-H."/>
            <person name="Turgeon B."/>
            <person name="Goodwin S."/>
            <person name="Spatafora J."/>
            <person name="Crous P."/>
            <person name="Grigoriev I."/>
        </authorList>
    </citation>
    <scope>NUCLEOTIDE SEQUENCE</scope>
    <source>
        <strain evidence="3">CBS 116435</strain>
    </source>
</reference>
<name>A0A9P4QDD3_9PEZI</name>
<dbReference type="GO" id="GO:0043386">
    <property type="term" value="P:mycotoxin biosynthetic process"/>
    <property type="evidence" value="ECO:0007669"/>
    <property type="project" value="InterPro"/>
</dbReference>
<dbReference type="Proteomes" id="UP000799441">
    <property type="component" value="Unassembled WGS sequence"/>
</dbReference>
<accession>A0A9P4QDD3</accession>
<dbReference type="EMBL" id="MU003768">
    <property type="protein sequence ID" value="KAF2725177.1"/>
    <property type="molecule type" value="Genomic_DNA"/>
</dbReference>